<dbReference type="GeneID" id="111086307"/>
<proteinExistence type="predicted"/>
<sequence length="242" mass="28853">MNENDQLLQSKDFWNNFYKSVVVKQQWKSEIQADGDDKKWSQLKDNSDHWSILVYEACWELSHRIEGHGVMEFQRLGLKTVLMDYILHLHYFQLVASLMQQKGLGVDVKGHNNSNIHDIDKLDPLMLAGYTHRFVNNQETALWKSCLQSHLTNNPHHETHPIWHQDFCPQTSLLKNNCSHCKNEREKALIEMICDKVSRRVQKELQGKMDDKMWDIELYWFSQLPLQWQEHVDKILQQMKIR</sequence>
<evidence type="ECO:0000313" key="2">
    <source>
        <dbReference type="RefSeq" id="XP_022244396.1"/>
    </source>
</evidence>
<organism evidence="1 2">
    <name type="scientific">Limulus polyphemus</name>
    <name type="common">Atlantic horseshoe crab</name>
    <dbReference type="NCBI Taxonomy" id="6850"/>
    <lineage>
        <taxon>Eukaryota</taxon>
        <taxon>Metazoa</taxon>
        <taxon>Ecdysozoa</taxon>
        <taxon>Arthropoda</taxon>
        <taxon>Chelicerata</taxon>
        <taxon>Merostomata</taxon>
        <taxon>Xiphosura</taxon>
        <taxon>Limulidae</taxon>
        <taxon>Limulus</taxon>
    </lineage>
</organism>
<accession>A0ABM1SL90</accession>
<reference evidence="2" key="1">
    <citation type="submission" date="2025-08" db="UniProtKB">
        <authorList>
            <consortium name="RefSeq"/>
        </authorList>
    </citation>
    <scope>IDENTIFICATION</scope>
    <source>
        <tissue evidence="2">Muscle</tissue>
    </source>
</reference>
<protein>
    <submittedName>
        <fullName evidence="2">Uncharacterized protein LOC111086307</fullName>
    </submittedName>
</protein>
<gene>
    <name evidence="2" type="primary">LOC111086307</name>
</gene>
<dbReference type="RefSeq" id="XP_022244396.1">
    <property type="nucleotide sequence ID" value="XM_022388688.1"/>
</dbReference>
<name>A0ABM1SL90_LIMPO</name>
<evidence type="ECO:0000313" key="1">
    <source>
        <dbReference type="Proteomes" id="UP000694941"/>
    </source>
</evidence>
<dbReference type="Proteomes" id="UP000694941">
    <property type="component" value="Unplaced"/>
</dbReference>
<keyword evidence="1" id="KW-1185">Reference proteome</keyword>